<comment type="similarity">
    <text evidence="5">Belongs to the BI1 family.</text>
</comment>
<dbReference type="GO" id="GO:0005783">
    <property type="term" value="C:endoplasmic reticulum"/>
    <property type="evidence" value="ECO:0007669"/>
    <property type="project" value="TreeGrafter"/>
</dbReference>
<dbReference type="GO" id="GO:0005794">
    <property type="term" value="C:Golgi apparatus"/>
    <property type="evidence" value="ECO:0007669"/>
    <property type="project" value="TreeGrafter"/>
</dbReference>
<feature type="region of interest" description="Disordered" evidence="6">
    <location>
        <begin position="1"/>
        <end position="25"/>
    </location>
</feature>
<protein>
    <submittedName>
        <fullName evidence="7">Uncharacterized protein</fullName>
    </submittedName>
</protein>
<dbReference type="Pfam" id="PF01027">
    <property type="entry name" value="Bax1-I"/>
    <property type="match status" value="1"/>
</dbReference>
<feature type="transmembrane region" description="Helical" evidence="5">
    <location>
        <begin position="229"/>
        <end position="250"/>
    </location>
</feature>
<feature type="transmembrane region" description="Helical" evidence="5">
    <location>
        <begin position="45"/>
        <end position="65"/>
    </location>
</feature>
<proteinExistence type="inferred from homology"/>
<evidence type="ECO:0000313" key="7">
    <source>
        <dbReference type="EMBL" id="CAD6196122.1"/>
    </source>
</evidence>
<feature type="transmembrane region" description="Helical" evidence="5">
    <location>
        <begin position="195"/>
        <end position="217"/>
    </location>
</feature>
<sequence>MDDESQKMSSAYDMPTSSSEDENPNNKYSIHFSERSIRQAFIRKVFTLVTIMLLVVTAFCIIPMVSQSFREWVQGAIWLYIVSIIVFLSFSIALTCFPALRRSFPTNIILLSIFTLSAAAMTMFITAYYNVQSVLICLCITSVCSGGIIVFSINTKHDLTSKIGIIFILSLIVISFGLFTLIFTLFVQWYWLNSVYAGLAAFLMMIYLALDIQMLMGGRKLELSPEEHVFAAMQIFLDILNIFLLLLQIFGKR</sequence>
<evidence type="ECO:0000256" key="4">
    <source>
        <dbReference type="ARBA" id="ARBA00023136"/>
    </source>
</evidence>
<dbReference type="InterPro" id="IPR006214">
    <property type="entry name" value="Bax_inhibitor_1-related"/>
</dbReference>
<dbReference type="EMBL" id="CAJGYM010000066">
    <property type="protein sequence ID" value="CAD6196122.1"/>
    <property type="molecule type" value="Genomic_DNA"/>
</dbReference>
<dbReference type="CDD" id="cd10428">
    <property type="entry name" value="LFG_like"/>
    <property type="match status" value="1"/>
</dbReference>
<reference evidence="7" key="1">
    <citation type="submission" date="2020-10" db="EMBL/GenBank/DDBJ databases">
        <authorList>
            <person name="Kikuchi T."/>
        </authorList>
    </citation>
    <scope>NUCLEOTIDE SEQUENCE</scope>
    <source>
        <strain evidence="7">NKZ352</strain>
    </source>
</reference>
<dbReference type="PANTHER" id="PTHR23291:SF33">
    <property type="entry name" value="TRANSMEMBRANE BAX INHIBITOR MOTIF-CONTAINING PROTEIN 4"/>
    <property type="match status" value="1"/>
</dbReference>
<organism evidence="7 8">
    <name type="scientific">Caenorhabditis auriculariae</name>
    <dbReference type="NCBI Taxonomy" id="2777116"/>
    <lineage>
        <taxon>Eukaryota</taxon>
        <taxon>Metazoa</taxon>
        <taxon>Ecdysozoa</taxon>
        <taxon>Nematoda</taxon>
        <taxon>Chromadorea</taxon>
        <taxon>Rhabditida</taxon>
        <taxon>Rhabditina</taxon>
        <taxon>Rhabditomorpha</taxon>
        <taxon>Rhabditoidea</taxon>
        <taxon>Rhabditidae</taxon>
        <taxon>Peloderinae</taxon>
        <taxon>Caenorhabditis</taxon>
    </lineage>
</organism>
<accession>A0A8S1HNY5</accession>
<keyword evidence="4 5" id="KW-0472">Membrane</keyword>
<feature type="transmembrane region" description="Helical" evidence="5">
    <location>
        <begin position="133"/>
        <end position="153"/>
    </location>
</feature>
<evidence type="ECO:0000256" key="5">
    <source>
        <dbReference type="RuleBase" id="RU004379"/>
    </source>
</evidence>
<comment type="caution">
    <text evidence="7">The sequence shown here is derived from an EMBL/GenBank/DDBJ whole genome shotgun (WGS) entry which is preliminary data.</text>
</comment>
<keyword evidence="8" id="KW-1185">Reference proteome</keyword>
<name>A0A8S1HNY5_9PELO</name>
<feature type="transmembrane region" description="Helical" evidence="5">
    <location>
        <begin position="107"/>
        <end position="127"/>
    </location>
</feature>
<feature type="transmembrane region" description="Helical" evidence="5">
    <location>
        <begin position="165"/>
        <end position="189"/>
    </location>
</feature>
<evidence type="ECO:0000313" key="8">
    <source>
        <dbReference type="Proteomes" id="UP000835052"/>
    </source>
</evidence>
<dbReference type="GO" id="GO:0016020">
    <property type="term" value="C:membrane"/>
    <property type="evidence" value="ECO:0007669"/>
    <property type="project" value="UniProtKB-SubCell"/>
</dbReference>
<evidence type="ECO:0000256" key="1">
    <source>
        <dbReference type="ARBA" id="ARBA00004141"/>
    </source>
</evidence>
<dbReference type="AlphaFoldDB" id="A0A8S1HNY5"/>
<evidence type="ECO:0000256" key="2">
    <source>
        <dbReference type="ARBA" id="ARBA00022692"/>
    </source>
</evidence>
<feature type="transmembrane region" description="Helical" evidence="5">
    <location>
        <begin position="77"/>
        <end position="100"/>
    </location>
</feature>
<gene>
    <name evidence="7" type="ORF">CAUJ_LOCUS12037</name>
</gene>
<dbReference type="GO" id="GO:2001234">
    <property type="term" value="P:negative regulation of apoptotic signaling pathway"/>
    <property type="evidence" value="ECO:0007669"/>
    <property type="project" value="TreeGrafter"/>
</dbReference>
<dbReference type="Proteomes" id="UP000835052">
    <property type="component" value="Unassembled WGS sequence"/>
</dbReference>
<keyword evidence="2 5" id="KW-0812">Transmembrane</keyword>
<keyword evidence="3 5" id="KW-1133">Transmembrane helix</keyword>
<dbReference type="PANTHER" id="PTHR23291">
    <property type="entry name" value="BAX INHIBITOR-RELATED"/>
    <property type="match status" value="1"/>
</dbReference>
<dbReference type="OrthoDB" id="7933078at2759"/>
<comment type="subcellular location">
    <subcellularLocation>
        <location evidence="1">Membrane</location>
        <topology evidence="1">Multi-pass membrane protein</topology>
    </subcellularLocation>
</comment>
<evidence type="ECO:0000256" key="6">
    <source>
        <dbReference type="SAM" id="MobiDB-lite"/>
    </source>
</evidence>
<evidence type="ECO:0000256" key="3">
    <source>
        <dbReference type="ARBA" id="ARBA00022989"/>
    </source>
</evidence>